<feature type="region of interest" description="Disordered" evidence="1">
    <location>
        <begin position="224"/>
        <end position="244"/>
    </location>
</feature>
<sequence length="307" mass="33630">MTCCKVVIAVALIIYTTVHAGNSKKCDDYEKCTKKCRNDAKIIASDQDCSDDILQCYSQCTTSTLTTAVTAHSSVQSYRTSCDTKGLDGVPLGLAIGLLFVGMVIGAVITCLLCVCVPTLNRKASSVLSTQKPKKDMMIPSVPQTSFQLEHNSNLSVYDNRDSHIYTGIQTEIPLLEGRQITSPLYNVISEDGVPAPATEGPNTDYQALKESSSDDPYRHIDVPGDSMNNSIGPKELEDESDEATNHNYFKLSPQKMCSEDTPAKAEKTDSTAYFVLVKDPSVDEEPICESQHNYFILENENDLTVK</sequence>
<proteinExistence type="predicted"/>
<reference evidence="4" key="2">
    <citation type="submission" date="2020-11" db="EMBL/GenBank/DDBJ databases">
        <authorList>
            <person name="McCartney M.A."/>
            <person name="Auch B."/>
            <person name="Kono T."/>
            <person name="Mallez S."/>
            <person name="Becker A."/>
            <person name="Gohl D.M."/>
            <person name="Silverstein K.A.T."/>
            <person name="Koren S."/>
            <person name="Bechman K.B."/>
            <person name="Herman A."/>
            <person name="Abrahante J.E."/>
            <person name="Garbe J."/>
        </authorList>
    </citation>
    <scope>NUCLEOTIDE SEQUENCE</scope>
    <source>
        <strain evidence="4">Duluth1</strain>
        <tissue evidence="4">Whole animal</tissue>
    </source>
</reference>
<keyword evidence="2" id="KW-0812">Transmembrane</keyword>
<keyword evidence="2" id="KW-0472">Membrane</keyword>
<keyword evidence="2" id="KW-1133">Transmembrane helix</keyword>
<reference evidence="4" key="1">
    <citation type="journal article" date="2019" name="bioRxiv">
        <title>The Genome of the Zebra Mussel, Dreissena polymorpha: A Resource for Invasive Species Research.</title>
        <authorList>
            <person name="McCartney M.A."/>
            <person name="Auch B."/>
            <person name="Kono T."/>
            <person name="Mallez S."/>
            <person name="Zhang Y."/>
            <person name="Obille A."/>
            <person name="Becker A."/>
            <person name="Abrahante J.E."/>
            <person name="Garbe J."/>
            <person name="Badalamenti J.P."/>
            <person name="Herman A."/>
            <person name="Mangelson H."/>
            <person name="Liachko I."/>
            <person name="Sullivan S."/>
            <person name="Sone E.D."/>
            <person name="Koren S."/>
            <person name="Silverstein K.A.T."/>
            <person name="Beckman K.B."/>
            <person name="Gohl D.M."/>
        </authorList>
    </citation>
    <scope>NUCLEOTIDE SEQUENCE</scope>
    <source>
        <strain evidence="4">Duluth1</strain>
        <tissue evidence="4">Whole animal</tissue>
    </source>
</reference>
<dbReference type="Proteomes" id="UP000828390">
    <property type="component" value="Unassembled WGS sequence"/>
</dbReference>
<gene>
    <name evidence="4" type="ORF">DPMN_117991</name>
</gene>
<comment type="caution">
    <text evidence="4">The sequence shown here is derived from an EMBL/GenBank/DDBJ whole genome shotgun (WGS) entry which is preliminary data.</text>
</comment>
<evidence type="ECO:0000256" key="2">
    <source>
        <dbReference type="SAM" id="Phobius"/>
    </source>
</evidence>
<protein>
    <submittedName>
        <fullName evidence="4">Uncharacterized protein</fullName>
    </submittedName>
</protein>
<keyword evidence="3" id="KW-0732">Signal</keyword>
<feature type="transmembrane region" description="Helical" evidence="2">
    <location>
        <begin position="92"/>
        <end position="117"/>
    </location>
</feature>
<accession>A0A9D4GG25</accession>
<name>A0A9D4GG25_DREPO</name>
<dbReference type="AlphaFoldDB" id="A0A9D4GG25"/>
<organism evidence="4 5">
    <name type="scientific">Dreissena polymorpha</name>
    <name type="common">Zebra mussel</name>
    <name type="synonym">Mytilus polymorpha</name>
    <dbReference type="NCBI Taxonomy" id="45954"/>
    <lineage>
        <taxon>Eukaryota</taxon>
        <taxon>Metazoa</taxon>
        <taxon>Spiralia</taxon>
        <taxon>Lophotrochozoa</taxon>
        <taxon>Mollusca</taxon>
        <taxon>Bivalvia</taxon>
        <taxon>Autobranchia</taxon>
        <taxon>Heteroconchia</taxon>
        <taxon>Euheterodonta</taxon>
        <taxon>Imparidentia</taxon>
        <taxon>Neoheterodontei</taxon>
        <taxon>Myida</taxon>
        <taxon>Dreissenoidea</taxon>
        <taxon>Dreissenidae</taxon>
        <taxon>Dreissena</taxon>
    </lineage>
</organism>
<evidence type="ECO:0000256" key="3">
    <source>
        <dbReference type="SAM" id="SignalP"/>
    </source>
</evidence>
<dbReference type="EMBL" id="JAIWYP010000005">
    <property type="protein sequence ID" value="KAH3816475.1"/>
    <property type="molecule type" value="Genomic_DNA"/>
</dbReference>
<evidence type="ECO:0000256" key="1">
    <source>
        <dbReference type="SAM" id="MobiDB-lite"/>
    </source>
</evidence>
<keyword evidence="5" id="KW-1185">Reference proteome</keyword>
<feature type="chain" id="PRO_5038691730" evidence="3">
    <location>
        <begin position="21"/>
        <end position="307"/>
    </location>
</feature>
<evidence type="ECO:0000313" key="4">
    <source>
        <dbReference type="EMBL" id="KAH3816475.1"/>
    </source>
</evidence>
<feature type="signal peptide" evidence="3">
    <location>
        <begin position="1"/>
        <end position="20"/>
    </location>
</feature>
<evidence type="ECO:0000313" key="5">
    <source>
        <dbReference type="Proteomes" id="UP000828390"/>
    </source>
</evidence>